<dbReference type="EMBL" id="CAJPEV010006613">
    <property type="protein sequence ID" value="CAG0904254.1"/>
    <property type="molecule type" value="Genomic_DNA"/>
</dbReference>
<evidence type="ECO:0000256" key="2">
    <source>
        <dbReference type="SAM" id="SignalP"/>
    </source>
</evidence>
<name>A0A7R9AHB9_9CRUS</name>
<accession>A0A7R9AHB9</accession>
<evidence type="ECO:0000313" key="3">
    <source>
        <dbReference type="EMBL" id="CAD7253766.1"/>
    </source>
</evidence>
<organism evidence="3">
    <name type="scientific">Darwinula stevensoni</name>
    <dbReference type="NCBI Taxonomy" id="69355"/>
    <lineage>
        <taxon>Eukaryota</taxon>
        <taxon>Metazoa</taxon>
        <taxon>Ecdysozoa</taxon>
        <taxon>Arthropoda</taxon>
        <taxon>Crustacea</taxon>
        <taxon>Oligostraca</taxon>
        <taxon>Ostracoda</taxon>
        <taxon>Podocopa</taxon>
        <taxon>Podocopida</taxon>
        <taxon>Darwinulocopina</taxon>
        <taxon>Darwinuloidea</taxon>
        <taxon>Darwinulidae</taxon>
        <taxon>Darwinula</taxon>
    </lineage>
</organism>
<feature type="chain" id="PRO_5036210006" evidence="2">
    <location>
        <begin position="24"/>
        <end position="141"/>
    </location>
</feature>
<evidence type="ECO:0000256" key="1">
    <source>
        <dbReference type="SAM" id="MobiDB-lite"/>
    </source>
</evidence>
<dbReference type="AlphaFoldDB" id="A0A7R9AHB9"/>
<feature type="signal peptide" evidence="2">
    <location>
        <begin position="1"/>
        <end position="23"/>
    </location>
</feature>
<proteinExistence type="predicted"/>
<sequence>MHVVGSFVRIFLLISWRFFLCSSDIYDQFPLSRRCLGMTVHSQSLGSSMIDMLMYMDPRDPTTTLGDTFTSVHDVHNGDNWEDDLIDVSPLKAIRLRSQSSRLQRAIRGPSPPPCGDTPRVSDIKRRFRPIRYHVPRLSVL</sequence>
<dbReference type="EMBL" id="LR906130">
    <property type="protein sequence ID" value="CAD7253766.1"/>
    <property type="molecule type" value="Genomic_DNA"/>
</dbReference>
<protein>
    <submittedName>
        <fullName evidence="3">Uncharacterized protein</fullName>
    </submittedName>
</protein>
<feature type="region of interest" description="Disordered" evidence="1">
    <location>
        <begin position="102"/>
        <end position="122"/>
    </location>
</feature>
<evidence type="ECO:0000313" key="4">
    <source>
        <dbReference type="Proteomes" id="UP000677054"/>
    </source>
</evidence>
<dbReference type="Proteomes" id="UP000677054">
    <property type="component" value="Unassembled WGS sequence"/>
</dbReference>
<keyword evidence="4" id="KW-1185">Reference proteome</keyword>
<keyword evidence="2" id="KW-0732">Signal</keyword>
<gene>
    <name evidence="3" type="ORF">DSTB1V02_LOCUS13513</name>
</gene>
<reference evidence="3" key="1">
    <citation type="submission" date="2020-11" db="EMBL/GenBank/DDBJ databases">
        <authorList>
            <person name="Tran Van P."/>
        </authorList>
    </citation>
    <scope>NUCLEOTIDE SEQUENCE</scope>
</reference>